<gene>
    <name evidence="2" type="ORF">NCTC11421_00360</name>
</gene>
<dbReference type="EMBL" id="UGRI01000001">
    <property type="protein sequence ID" value="SUA20279.1"/>
    <property type="molecule type" value="Genomic_DNA"/>
</dbReference>
<dbReference type="Pfam" id="PF10518">
    <property type="entry name" value="TAT_signal"/>
    <property type="match status" value="1"/>
</dbReference>
<dbReference type="InterPro" id="IPR019546">
    <property type="entry name" value="TAT_signal_bac_arc"/>
</dbReference>
<reference evidence="2" key="1">
    <citation type="submission" date="2018-06" db="EMBL/GenBank/DDBJ databases">
        <authorList>
            <consortium name="Pathogen Informatics"/>
            <person name="Doyle S."/>
        </authorList>
    </citation>
    <scope>NUCLEOTIDE SEQUENCE [LARGE SCALE GENOMIC DNA]</scope>
    <source>
        <strain evidence="2">NCTC11421</strain>
    </source>
</reference>
<protein>
    <recommendedName>
        <fullName evidence="3">Twin-arginine translocation signal domain-containing protein</fullName>
    </recommendedName>
</protein>
<evidence type="ECO:0008006" key="3">
    <source>
        <dbReference type="Google" id="ProtNLM"/>
    </source>
</evidence>
<organism evidence="2">
    <name type="scientific">Neisseria gonorrhoeae</name>
    <dbReference type="NCBI Taxonomy" id="485"/>
    <lineage>
        <taxon>Bacteria</taxon>
        <taxon>Pseudomonadati</taxon>
        <taxon>Pseudomonadota</taxon>
        <taxon>Betaproteobacteria</taxon>
        <taxon>Neisseriales</taxon>
        <taxon>Neisseriaceae</taxon>
        <taxon>Neisseria</taxon>
    </lineage>
</organism>
<dbReference type="InterPro" id="IPR006311">
    <property type="entry name" value="TAT_signal"/>
</dbReference>
<proteinExistence type="predicted"/>
<feature type="signal peptide" evidence="1">
    <location>
        <begin position="1"/>
        <end position="26"/>
    </location>
</feature>
<keyword evidence="1" id="KW-0732">Signal</keyword>
<evidence type="ECO:0000313" key="2">
    <source>
        <dbReference type="EMBL" id="SUA20279.1"/>
    </source>
</evidence>
<accession>A0A378VTW1</accession>
<dbReference type="PROSITE" id="PS51318">
    <property type="entry name" value="TAT"/>
    <property type="match status" value="1"/>
</dbReference>
<feature type="chain" id="PRO_5016573654" description="Twin-arginine translocation signal domain-containing protein" evidence="1">
    <location>
        <begin position="27"/>
        <end position="81"/>
    </location>
</feature>
<name>A0A378VTW1_NEIGO</name>
<sequence>MDMKRRDFLKMTAALAAAGVSPSLLAAGKEQFTVYGAPAMPSVTIAVAALQGKLAKQADVSLKSGVRPTNCARAWQAGNLK</sequence>
<dbReference type="NCBIfam" id="TIGR01409">
    <property type="entry name" value="TAT_signal_seq"/>
    <property type="match status" value="1"/>
</dbReference>
<evidence type="ECO:0000256" key="1">
    <source>
        <dbReference type="SAM" id="SignalP"/>
    </source>
</evidence>
<dbReference type="AlphaFoldDB" id="A0A378VTW1"/>